<keyword evidence="1" id="KW-0378">Hydrolase</keyword>
<dbReference type="GO" id="GO:0009395">
    <property type="term" value="P:phospholipid catabolic process"/>
    <property type="evidence" value="ECO:0007669"/>
    <property type="project" value="TreeGrafter"/>
</dbReference>
<reference evidence="4 5" key="1">
    <citation type="submission" date="2019-06" db="EMBL/GenBank/DDBJ databases">
        <title>Sequencing the genomes of 1000 actinobacteria strains.</title>
        <authorList>
            <person name="Klenk H.-P."/>
        </authorList>
    </citation>
    <scope>NUCLEOTIDE SEQUENCE [LARGE SCALE GENOMIC DNA]</scope>
    <source>
        <strain evidence="4 5">DSM 18082</strain>
    </source>
</reference>
<dbReference type="InterPro" id="IPR017850">
    <property type="entry name" value="Alkaline_phosphatase_core_sf"/>
</dbReference>
<dbReference type="Gene3D" id="3.40.720.10">
    <property type="entry name" value="Alkaline Phosphatase, subunit A"/>
    <property type="match status" value="1"/>
</dbReference>
<evidence type="ECO:0000313" key="4">
    <source>
        <dbReference type="EMBL" id="TQL56506.1"/>
    </source>
</evidence>
<dbReference type="EMBL" id="VFOQ01000003">
    <property type="protein sequence ID" value="TQL56506.1"/>
    <property type="molecule type" value="Genomic_DNA"/>
</dbReference>
<accession>A0A542Z833</accession>
<evidence type="ECO:0000256" key="1">
    <source>
        <dbReference type="ARBA" id="ARBA00022801"/>
    </source>
</evidence>
<keyword evidence="2" id="KW-0843">Virulence</keyword>
<feature type="chain" id="PRO_5021869985" evidence="3">
    <location>
        <begin position="31"/>
        <end position="374"/>
    </location>
</feature>
<keyword evidence="3" id="KW-0732">Signal</keyword>
<proteinExistence type="predicted"/>
<sequence length="374" mass="38776">MIRPRRRTAALAAAATALTTLVAVATTASAAAPKPAAGTAYLPPVKHVFVINLENKGYDETWGPGSAAPYLSQTLRSQGVLLSSYYGTAHNSQPNYVAQVSGQGPNSQMQADCQTYSNFSGSGTVAPGQAVGSGCVFPTSVPNLTDQLTGKGLTWRGYMEDMGTPCRHPQVGAVDDTQKAKVGDQYATRHNPFMYFHSVIDSPSCADHVVDLSALTSDLGSASTTPNLSYITPNLCDDGHDAPCVDGRPGGLASADEWLKTWVPRITSSPAFQADGMLVITFDESDGPQSDATACCGEGPGPNAALPGITGMGGGKVGALVLSPFVKAGTVSSTSYNHYSLLASLEDLFGVPYLGYAGASGLNRFGLDVYNGSF</sequence>
<dbReference type="Proteomes" id="UP000319514">
    <property type="component" value="Unassembled WGS sequence"/>
</dbReference>
<organism evidence="4 5">
    <name type="scientific">Oryzihumus leptocrescens</name>
    <dbReference type="NCBI Taxonomy" id="297536"/>
    <lineage>
        <taxon>Bacteria</taxon>
        <taxon>Bacillati</taxon>
        <taxon>Actinomycetota</taxon>
        <taxon>Actinomycetes</taxon>
        <taxon>Micrococcales</taxon>
        <taxon>Intrasporangiaceae</taxon>
        <taxon>Oryzihumus</taxon>
    </lineage>
</organism>
<protein>
    <submittedName>
        <fullName evidence="4">Phosphoesterase family protein</fullName>
    </submittedName>
</protein>
<dbReference type="PANTHER" id="PTHR31956:SF8">
    <property type="entry name" value="ACID PHOSPHATASE PHOA (AFU_ORTHOLOGUE AFUA_1G03570)"/>
    <property type="match status" value="1"/>
</dbReference>
<dbReference type="PANTHER" id="PTHR31956">
    <property type="entry name" value="NON-SPECIFIC PHOSPHOLIPASE C4-RELATED"/>
    <property type="match status" value="1"/>
</dbReference>
<keyword evidence="5" id="KW-1185">Reference proteome</keyword>
<dbReference type="RefSeq" id="WP_185746294.1">
    <property type="nucleotide sequence ID" value="NZ_BAAAKX010000011.1"/>
</dbReference>
<dbReference type="GO" id="GO:0016788">
    <property type="term" value="F:hydrolase activity, acting on ester bonds"/>
    <property type="evidence" value="ECO:0007669"/>
    <property type="project" value="InterPro"/>
</dbReference>
<evidence type="ECO:0000256" key="3">
    <source>
        <dbReference type="SAM" id="SignalP"/>
    </source>
</evidence>
<dbReference type="InterPro" id="IPR007312">
    <property type="entry name" value="Phosphoesterase"/>
</dbReference>
<evidence type="ECO:0000313" key="5">
    <source>
        <dbReference type="Proteomes" id="UP000319514"/>
    </source>
</evidence>
<dbReference type="Pfam" id="PF04185">
    <property type="entry name" value="Phosphoesterase"/>
    <property type="match status" value="1"/>
</dbReference>
<comment type="caution">
    <text evidence="4">The sequence shown here is derived from an EMBL/GenBank/DDBJ whole genome shotgun (WGS) entry which is preliminary data.</text>
</comment>
<evidence type="ECO:0000256" key="2">
    <source>
        <dbReference type="ARBA" id="ARBA00023026"/>
    </source>
</evidence>
<name>A0A542Z833_9MICO</name>
<dbReference type="AlphaFoldDB" id="A0A542Z833"/>
<gene>
    <name evidence="4" type="ORF">FB474_4123</name>
</gene>
<feature type="signal peptide" evidence="3">
    <location>
        <begin position="1"/>
        <end position="30"/>
    </location>
</feature>